<dbReference type="RefSeq" id="WP_341695967.1">
    <property type="nucleotide sequence ID" value="NZ_JBBYHR010000002.1"/>
</dbReference>
<evidence type="ECO:0000256" key="1">
    <source>
        <dbReference type="SAM" id="Phobius"/>
    </source>
</evidence>
<organism evidence="2 3">
    <name type="scientific">Flavobacterium arundinis</name>
    <dbReference type="NCBI Taxonomy" id="3139143"/>
    <lineage>
        <taxon>Bacteria</taxon>
        <taxon>Pseudomonadati</taxon>
        <taxon>Bacteroidota</taxon>
        <taxon>Flavobacteriia</taxon>
        <taxon>Flavobacteriales</taxon>
        <taxon>Flavobacteriaceae</taxon>
        <taxon>Flavobacterium</taxon>
    </lineage>
</organism>
<dbReference type="Proteomes" id="UP001464555">
    <property type="component" value="Unassembled WGS sequence"/>
</dbReference>
<dbReference type="Gene3D" id="3.30.530.20">
    <property type="match status" value="1"/>
</dbReference>
<dbReference type="SUPFAM" id="SSF55961">
    <property type="entry name" value="Bet v1-like"/>
    <property type="match status" value="1"/>
</dbReference>
<keyword evidence="1" id="KW-1133">Transmembrane helix</keyword>
<keyword evidence="1" id="KW-0812">Transmembrane</keyword>
<feature type="transmembrane region" description="Helical" evidence="1">
    <location>
        <begin position="7"/>
        <end position="26"/>
    </location>
</feature>
<name>A0ABU9HVR6_9FLAO</name>
<evidence type="ECO:0000313" key="2">
    <source>
        <dbReference type="EMBL" id="MEL1243652.1"/>
    </source>
</evidence>
<keyword evidence="3" id="KW-1185">Reference proteome</keyword>
<keyword evidence="1" id="KW-0472">Membrane</keyword>
<proteinExistence type="predicted"/>
<accession>A0ABU9HVR6</accession>
<reference evidence="2 3" key="1">
    <citation type="submission" date="2024-04" db="EMBL/GenBank/DDBJ databases">
        <title>Flavobacterium sp. DGU11 16S ribosomal RNA gene Genome sequencing and assembly.</title>
        <authorList>
            <person name="Park S."/>
        </authorList>
    </citation>
    <scope>NUCLEOTIDE SEQUENCE [LARGE SCALE GENOMIC DNA]</scope>
    <source>
        <strain evidence="2 3">DGU11</strain>
    </source>
</reference>
<dbReference type="InterPro" id="IPR023393">
    <property type="entry name" value="START-like_dom_sf"/>
</dbReference>
<protein>
    <submittedName>
        <fullName evidence="2">SRPBCC family protein</fullName>
    </submittedName>
</protein>
<gene>
    <name evidence="2" type="ORF">AAEO56_05220</name>
</gene>
<comment type="caution">
    <text evidence="2">The sequence shown here is derived from an EMBL/GenBank/DDBJ whole genome shotgun (WGS) entry which is preliminary data.</text>
</comment>
<sequence>MMKFLKWTLFVLLGIIAILLIAGLFIKKDFTIEREVVINKPKAEVFYYIKHIKNQDTYSVWNMKDPNKKQTFTGTDGTIGFINTWDGNSDVGAGAQEIKGIDEGSRIDMEIRMKRPMENTMEAYMTTEDEGEGSTKVKWGITGKSKYPMNVMTATMSGMMGNDLQTGLDNMKKNLESK</sequence>
<dbReference type="EMBL" id="JBBYHR010000002">
    <property type="protein sequence ID" value="MEL1243652.1"/>
    <property type="molecule type" value="Genomic_DNA"/>
</dbReference>
<dbReference type="Pfam" id="PF10604">
    <property type="entry name" value="Polyketide_cyc2"/>
    <property type="match status" value="1"/>
</dbReference>
<dbReference type="CDD" id="cd07818">
    <property type="entry name" value="SRPBCC_1"/>
    <property type="match status" value="1"/>
</dbReference>
<evidence type="ECO:0000313" key="3">
    <source>
        <dbReference type="Proteomes" id="UP001464555"/>
    </source>
</evidence>
<dbReference type="InterPro" id="IPR019587">
    <property type="entry name" value="Polyketide_cyclase/dehydratase"/>
</dbReference>